<protein>
    <submittedName>
        <fullName evidence="2">Uncharacterized protein</fullName>
    </submittedName>
</protein>
<comment type="caution">
    <text evidence="2">The sequence shown here is derived from an EMBL/GenBank/DDBJ whole genome shotgun (WGS) entry which is preliminary data.</text>
</comment>
<proteinExistence type="predicted"/>
<dbReference type="EMBL" id="JACEIO010000028">
    <property type="protein sequence ID" value="MBA4537828.1"/>
    <property type="molecule type" value="Genomic_DNA"/>
</dbReference>
<sequence length="86" mass="9389">MTAKEEEPRTFSAGQYIVGKDFPEGRYKAVPVGEGSNFQVFNGSSGIATVNTILGSGRYSEKEYVFFTSNGDIMETQATVQLIPIE</sequence>
<evidence type="ECO:0000313" key="2">
    <source>
        <dbReference type="EMBL" id="NEY82084.1"/>
    </source>
</evidence>
<dbReference type="Proteomes" id="UP000472971">
    <property type="component" value="Unassembled WGS sequence"/>
</dbReference>
<evidence type="ECO:0000313" key="1">
    <source>
        <dbReference type="EMBL" id="MBA4537828.1"/>
    </source>
</evidence>
<keyword evidence="3" id="KW-1185">Reference proteome</keyword>
<organism evidence="2 3">
    <name type="scientific">Bacillus aquiflavi</name>
    <dbReference type="NCBI Taxonomy" id="2672567"/>
    <lineage>
        <taxon>Bacteria</taxon>
        <taxon>Bacillati</taxon>
        <taxon>Bacillota</taxon>
        <taxon>Bacilli</taxon>
        <taxon>Bacillales</taxon>
        <taxon>Bacillaceae</taxon>
        <taxon>Bacillus</taxon>
    </lineage>
</organism>
<dbReference type="AlphaFoldDB" id="A0A6B3W3L2"/>
<name>A0A6B3W3L2_9BACI</name>
<evidence type="ECO:0000313" key="4">
    <source>
        <dbReference type="Proteomes" id="UP000570010"/>
    </source>
</evidence>
<evidence type="ECO:0000313" key="3">
    <source>
        <dbReference type="Proteomes" id="UP000472971"/>
    </source>
</evidence>
<dbReference type="Proteomes" id="UP000570010">
    <property type="component" value="Unassembled WGS sequence"/>
</dbReference>
<reference evidence="2 3" key="1">
    <citation type="submission" date="2020-02" db="EMBL/GenBank/DDBJ databases">
        <title>Bacillus aquiflavi sp. nov., isolated from yellow water of strong flavor Chinese baijiu in Yibin region of China.</title>
        <authorList>
            <person name="Xie J."/>
        </authorList>
    </citation>
    <scope>NUCLEOTIDE SEQUENCE [LARGE SCALE GENOMIC DNA]</scope>
    <source>
        <strain evidence="2 3">3H-10</strain>
    </source>
</reference>
<reference evidence="1 4" key="2">
    <citation type="submission" date="2020-07" db="EMBL/GenBank/DDBJ databases">
        <authorList>
            <person name="Feng H."/>
        </authorList>
    </citation>
    <scope>NUCLEOTIDE SEQUENCE [LARGE SCALE GENOMIC DNA]</scope>
    <source>
        <strain evidence="1">S-12</strain>
        <strain evidence="4">s-12</strain>
    </source>
</reference>
<dbReference type="EMBL" id="JAAIWN010000026">
    <property type="protein sequence ID" value="NEY82084.1"/>
    <property type="molecule type" value="Genomic_DNA"/>
</dbReference>
<accession>A0A6B3W3L2</accession>
<gene>
    <name evidence="2" type="ORF">G4D64_11360</name>
    <name evidence="1" type="ORF">H1Z61_11970</name>
</gene>